<dbReference type="EMBL" id="BPLQ01011222">
    <property type="protein sequence ID" value="GIY56778.1"/>
    <property type="molecule type" value="Genomic_DNA"/>
</dbReference>
<dbReference type="Proteomes" id="UP001054837">
    <property type="component" value="Unassembled WGS sequence"/>
</dbReference>
<reference evidence="1 2" key="1">
    <citation type="submission" date="2021-06" db="EMBL/GenBank/DDBJ databases">
        <title>Caerostris darwini draft genome.</title>
        <authorList>
            <person name="Kono N."/>
            <person name="Arakawa K."/>
        </authorList>
    </citation>
    <scope>NUCLEOTIDE SEQUENCE [LARGE SCALE GENOMIC DNA]</scope>
</reference>
<protein>
    <submittedName>
        <fullName evidence="1">Uncharacterized protein</fullName>
    </submittedName>
</protein>
<evidence type="ECO:0000313" key="1">
    <source>
        <dbReference type="EMBL" id="GIY56778.1"/>
    </source>
</evidence>
<comment type="caution">
    <text evidence="1">The sequence shown here is derived from an EMBL/GenBank/DDBJ whole genome shotgun (WGS) entry which is preliminary data.</text>
</comment>
<organism evidence="1 2">
    <name type="scientific">Caerostris darwini</name>
    <dbReference type="NCBI Taxonomy" id="1538125"/>
    <lineage>
        <taxon>Eukaryota</taxon>
        <taxon>Metazoa</taxon>
        <taxon>Ecdysozoa</taxon>
        <taxon>Arthropoda</taxon>
        <taxon>Chelicerata</taxon>
        <taxon>Arachnida</taxon>
        <taxon>Araneae</taxon>
        <taxon>Araneomorphae</taxon>
        <taxon>Entelegynae</taxon>
        <taxon>Araneoidea</taxon>
        <taxon>Araneidae</taxon>
        <taxon>Caerostris</taxon>
    </lineage>
</organism>
<keyword evidence="2" id="KW-1185">Reference proteome</keyword>
<proteinExistence type="predicted"/>
<accession>A0AAV4UG41</accession>
<evidence type="ECO:0000313" key="2">
    <source>
        <dbReference type="Proteomes" id="UP001054837"/>
    </source>
</evidence>
<sequence length="96" mass="11186">MTHCTAKNQVTKSNRTAFDFTDSETRDTHPSKIMFVMFVTFESIKTNVLCLYYPNTRTTFRTQTSSKLLVLVLSGTKWCQRRNPHEEDTFFHPSEG</sequence>
<dbReference type="AlphaFoldDB" id="A0AAV4UG41"/>
<name>A0AAV4UG41_9ARAC</name>
<gene>
    <name evidence="1" type="ORF">CDAR_218741</name>
</gene>